<reference evidence="2 3" key="1">
    <citation type="submission" date="2021-04" db="EMBL/GenBank/DDBJ databases">
        <authorList>
            <person name="De Guttry C."/>
            <person name="Zahm M."/>
            <person name="Klopp C."/>
            <person name="Cabau C."/>
            <person name="Louis A."/>
            <person name="Berthelot C."/>
            <person name="Parey E."/>
            <person name="Roest Crollius H."/>
            <person name="Montfort J."/>
            <person name="Robinson-Rechavi M."/>
            <person name="Bucao C."/>
            <person name="Bouchez O."/>
            <person name="Gislard M."/>
            <person name="Lluch J."/>
            <person name="Milhes M."/>
            <person name="Lampietro C."/>
            <person name="Lopez Roques C."/>
            <person name="Donnadieu C."/>
            <person name="Braasch I."/>
            <person name="Desvignes T."/>
            <person name="Postlethwait J."/>
            <person name="Bobe J."/>
            <person name="Wedekind C."/>
            <person name="Guiguen Y."/>
        </authorList>
    </citation>
    <scope>NUCLEOTIDE SEQUENCE [LARGE SCALE GENOMIC DNA]</scope>
    <source>
        <strain evidence="2">Cs_M1</strain>
        <tissue evidence="2">Blood</tissue>
    </source>
</reference>
<evidence type="ECO:0000256" key="1">
    <source>
        <dbReference type="SAM" id="MobiDB-lite"/>
    </source>
</evidence>
<organism evidence="2 3">
    <name type="scientific">Coregonus suidteri</name>
    <dbReference type="NCBI Taxonomy" id="861788"/>
    <lineage>
        <taxon>Eukaryota</taxon>
        <taxon>Metazoa</taxon>
        <taxon>Chordata</taxon>
        <taxon>Craniata</taxon>
        <taxon>Vertebrata</taxon>
        <taxon>Euteleostomi</taxon>
        <taxon>Actinopterygii</taxon>
        <taxon>Neopterygii</taxon>
        <taxon>Teleostei</taxon>
        <taxon>Protacanthopterygii</taxon>
        <taxon>Salmoniformes</taxon>
        <taxon>Salmonidae</taxon>
        <taxon>Coregoninae</taxon>
        <taxon>Coregonus</taxon>
    </lineage>
</organism>
<feature type="compositionally biased region" description="Low complexity" evidence="1">
    <location>
        <begin position="264"/>
        <end position="276"/>
    </location>
</feature>
<feature type="region of interest" description="Disordered" evidence="1">
    <location>
        <begin position="458"/>
        <end position="480"/>
    </location>
</feature>
<protein>
    <submittedName>
        <fullName evidence="2">Uncharacterized protein</fullName>
    </submittedName>
</protein>
<dbReference type="Proteomes" id="UP001356427">
    <property type="component" value="Unassembled WGS sequence"/>
</dbReference>
<evidence type="ECO:0000313" key="3">
    <source>
        <dbReference type="Proteomes" id="UP001356427"/>
    </source>
</evidence>
<feature type="region of interest" description="Disordered" evidence="1">
    <location>
        <begin position="225"/>
        <end position="358"/>
    </location>
</feature>
<dbReference type="PANTHER" id="PTHR47331:SF5">
    <property type="entry name" value="RIBONUCLEASE H"/>
    <property type="match status" value="1"/>
</dbReference>
<proteinExistence type="predicted"/>
<feature type="compositionally biased region" description="Basic residues" evidence="1">
    <location>
        <begin position="303"/>
        <end position="317"/>
    </location>
</feature>
<evidence type="ECO:0000313" key="2">
    <source>
        <dbReference type="EMBL" id="KAK6321668.1"/>
    </source>
</evidence>
<name>A0AAN8M2F0_9TELE</name>
<keyword evidence="3" id="KW-1185">Reference proteome</keyword>
<comment type="caution">
    <text evidence="2">The sequence shown here is derived from an EMBL/GenBank/DDBJ whole genome shotgun (WGS) entry which is preliminary data.</text>
</comment>
<gene>
    <name evidence="2" type="ORF">J4Q44_G00086440</name>
</gene>
<dbReference type="EMBL" id="JAGTTL010000006">
    <property type="protein sequence ID" value="KAK6321668.1"/>
    <property type="molecule type" value="Genomic_DNA"/>
</dbReference>
<feature type="compositionally biased region" description="Basic and acidic residues" evidence="1">
    <location>
        <begin position="244"/>
        <end position="258"/>
    </location>
</feature>
<dbReference type="PANTHER" id="PTHR47331">
    <property type="entry name" value="PHD-TYPE DOMAIN-CONTAINING PROTEIN"/>
    <property type="match status" value="1"/>
</dbReference>
<accession>A0AAN8M2F0</accession>
<dbReference type="AlphaFoldDB" id="A0AAN8M2F0"/>
<sequence length="480" mass="54942">MAALNEKFGQPHHVALKKIASVMDSPDVHRGDTAAFEKFTLQVQSFVGMLWTLGPNGDIELMCGSHVARQLSKLPPEMRSDFHSRMFHQPGTTYTLLEFSEWLLYESWCQDYDGQSSSISADYPNLITPIEPVRLGPPGRPAAVRTRLGWMLQCPTRFVEQHLRHQQCLLMSIITPTSELFRNFEKLWQSKMQDYYVSEAFTQPAVHSKLQTRPPQHLQDYEVGHVSHRRHTSPHHSTAQYDVHGQEEEWHSHQEEVAKMTPFTSSRVTSSTRQVQWDAAPERDHQSHHHRGYGSEPKLAYRWQRKREHRGKQRSLHALRLPGAQEAANSLPSRATGDPEREREATYTPTKSNQQPLGPSVWLESVLPDHFIPPPELEEEFSEEYDDDKEECEDESQATTLMGTIGNLLHSAVLVQRPISLFLIELSLMQQLMNHEEPPAKGSPLLAESLENCHGWLADQDQDSKSNTPTSHPRTLHLYS</sequence>
<feature type="compositionally biased region" description="Polar residues" evidence="1">
    <location>
        <begin position="347"/>
        <end position="357"/>
    </location>
</feature>